<dbReference type="EnsemblPlants" id="OBART01G02510.1">
    <property type="protein sequence ID" value="OBART01G02510.1"/>
    <property type="gene ID" value="OBART01G02510"/>
</dbReference>
<protein>
    <submittedName>
        <fullName evidence="2">Uncharacterized protein</fullName>
    </submittedName>
</protein>
<dbReference type="Gramene" id="OBART01G02510.1">
    <property type="protein sequence ID" value="OBART01G02510.1"/>
    <property type="gene ID" value="OBART01G02510"/>
</dbReference>
<dbReference type="AlphaFoldDB" id="A0A0D3EJE1"/>
<evidence type="ECO:0000313" key="2">
    <source>
        <dbReference type="EnsemblPlants" id="OBART01G02510.1"/>
    </source>
</evidence>
<dbReference type="Proteomes" id="UP000026960">
    <property type="component" value="Chromosome 1"/>
</dbReference>
<sequence>MGWEFRIIMAFSFRCHVLRTRRNSVTLVGCRGRRRVRCLSGRTRGTRLAPASDSDPHMYTKIKKRKITPLGRPALPRGRRGRQNKPRRPRSSPPPSRLTAARAAAGFAGGRKDGSGGALPPSLAVFTVGAPAKSKRRARRRRRLDPAPRNTDPGPPWPDLLLRVAGSRASAWAASSAWLAAGGMHAAGGVVHEAFGGEPDEAAAWTRFRGGGMHTAGDLSWRRRRRWRGGWGARWLDPPPYPGSVHGGGCSSGGGGVRLHGGNGEADSRVATATASMAAGVAVAGAAAVAAVVEIVGVGVGGSKWRQGRSLPVRCTARGPDGLGRLAGVVATVVRWEEARRGDRGYTTVAKVGRGMVALDDGGRLGARGAAGGGGGDLGMRRSCRWVWRGLRRTKASRRGASRRSVTLSGGRSGANLLPAYVLVLSGKKTAPGEPPCGS</sequence>
<dbReference type="HOGENOM" id="CLU_624651_0_0_1"/>
<dbReference type="PaxDb" id="65489-OBART01G02510.1"/>
<evidence type="ECO:0000256" key="1">
    <source>
        <dbReference type="SAM" id="MobiDB-lite"/>
    </source>
</evidence>
<organism evidence="2">
    <name type="scientific">Oryza barthii</name>
    <dbReference type="NCBI Taxonomy" id="65489"/>
    <lineage>
        <taxon>Eukaryota</taxon>
        <taxon>Viridiplantae</taxon>
        <taxon>Streptophyta</taxon>
        <taxon>Embryophyta</taxon>
        <taxon>Tracheophyta</taxon>
        <taxon>Spermatophyta</taxon>
        <taxon>Magnoliopsida</taxon>
        <taxon>Liliopsida</taxon>
        <taxon>Poales</taxon>
        <taxon>Poaceae</taxon>
        <taxon>BOP clade</taxon>
        <taxon>Oryzoideae</taxon>
        <taxon>Oryzeae</taxon>
        <taxon>Oryzinae</taxon>
        <taxon>Oryza</taxon>
    </lineage>
</organism>
<feature type="compositionally biased region" description="Basic residues" evidence="1">
    <location>
        <begin position="77"/>
        <end position="90"/>
    </location>
</feature>
<accession>A0A0D3EJE1</accession>
<feature type="compositionally biased region" description="Basic residues" evidence="1">
    <location>
        <begin position="133"/>
        <end position="143"/>
    </location>
</feature>
<reference evidence="2" key="1">
    <citation type="journal article" date="2009" name="Rice">
        <title>De Novo Next Generation Sequencing of Plant Genomes.</title>
        <authorList>
            <person name="Rounsley S."/>
            <person name="Marri P.R."/>
            <person name="Yu Y."/>
            <person name="He R."/>
            <person name="Sisneros N."/>
            <person name="Goicoechea J.L."/>
            <person name="Lee S.J."/>
            <person name="Angelova A."/>
            <person name="Kudrna D."/>
            <person name="Luo M."/>
            <person name="Affourtit J."/>
            <person name="Desany B."/>
            <person name="Knight J."/>
            <person name="Niazi F."/>
            <person name="Egholm M."/>
            <person name="Wing R.A."/>
        </authorList>
    </citation>
    <scope>NUCLEOTIDE SEQUENCE [LARGE SCALE GENOMIC DNA]</scope>
    <source>
        <strain evidence="2">cv. IRGC 105608</strain>
    </source>
</reference>
<name>A0A0D3EJE1_9ORYZ</name>
<feature type="region of interest" description="Disordered" evidence="1">
    <location>
        <begin position="67"/>
        <end position="158"/>
    </location>
</feature>
<reference evidence="2" key="2">
    <citation type="submission" date="2015-03" db="UniProtKB">
        <authorList>
            <consortium name="EnsemblPlants"/>
        </authorList>
    </citation>
    <scope>IDENTIFICATION</scope>
</reference>
<proteinExistence type="predicted"/>
<evidence type="ECO:0000313" key="3">
    <source>
        <dbReference type="Proteomes" id="UP000026960"/>
    </source>
</evidence>
<keyword evidence="3" id="KW-1185">Reference proteome</keyword>